<accession>A0A4P6MNB6</accession>
<proteinExistence type="predicted"/>
<dbReference type="KEGG" id="mphi:EG856_00875"/>
<dbReference type="AlphaFoldDB" id="A0A4P6MNB6"/>
<name>A0A4P6MNB6_9BACT</name>
<evidence type="ECO:0000313" key="2">
    <source>
        <dbReference type="EMBL" id="QBF34483.1"/>
    </source>
</evidence>
<protein>
    <submittedName>
        <fullName evidence="2">Uncharacterized protein</fullName>
    </submittedName>
</protein>
<sequence length="99" mass="11445">MANTEKDPIISQLKIQKRREELLKLHEENKLLLQNPSLVQPDTMQEQECDNVECLLNQDKLDAKELKKHKIQKYIGIVSSIAIIIILLIVAIFIGRIEN</sequence>
<feature type="transmembrane region" description="Helical" evidence="1">
    <location>
        <begin position="74"/>
        <end position="94"/>
    </location>
</feature>
<dbReference type="OrthoDB" id="401304at2"/>
<keyword evidence="3" id="KW-1185">Reference proteome</keyword>
<keyword evidence="1" id="KW-0472">Membrane</keyword>
<evidence type="ECO:0000313" key="3">
    <source>
        <dbReference type="Proteomes" id="UP000289326"/>
    </source>
</evidence>
<reference evidence="2 3" key="1">
    <citation type="submission" date="2019-01" db="EMBL/GenBank/DDBJ databases">
        <title>Complete sequence and annotation of the Mycoplasma phocirhinis strain 852T genome.</title>
        <authorList>
            <person name="Frasca S.Jr."/>
            <person name="Kutish G.F."/>
            <person name="Castellanos Gell J."/>
            <person name="Michaels D.L."/>
            <person name="Brown D.R."/>
        </authorList>
    </citation>
    <scope>NUCLEOTIDE SEQUENCE [LARGE SCALE GENOMIC DNA]</scope>
    <source>
        <strain evidence="2 3">852</strain>
    </source>
</reference>
<organism evidence="2 3">
    <name type="scientific">Mycoplasmopsis phocirhinis</name>
    <dbReference type="NCBI Taxonomy" id="142650"/>
    <lineage>
        <taxon>Bacteria</taxon>
        <taxon>Bacillati</taxon>
        <taxon>Mycoplasmatota</taxon>
        <taxon>Mycoplasmoidales</taxon>
        <taxon>Metamycoplasmataceae</taxon>
        <taxon>Mycoplasmopsis</taxon>
    </lineage>
</organism>
<dbReference type="EMBL" id="CP034841">
    <property type="protein sequence ID" value="QBF34483.1"/>
    <property type="molecule type" value="Genomic_DNA"/>
</dbReference>
<dbReference type="Proteomes" id="UP000289326">
    <property type="component" value="Chromosome"/>
</dbReference>
<gene>
    <name evidence="2" type="ORF">EG856_00875</name>
</gene>
<dbReference type="RefSeq" id="WP_130429261.1">
    <property type="nucleotide sequence ID" value="NZ_CP034841.1"/>
</dbReference>
<keyword evidence="1" id="KW-1133">Transmembrane helix</keyword>
<evidence type="ECO:0000256" key="1">
    <source>
        <dbReference type="SAM" id="Phobius"/>
    </source>
</evidence>
<keyword evidence="1" id="KW-0812">Transmembrane</keyword>